<evidence type="ECO:0000313" key="2">
    <source>
        <dbReference type="EMBL" id="GIF54602.1"/>
    </source>
</evidence>
<reference evidence="2 3" key="1">
    <citation type="submission" date="2021-01" db="EMBL/GenBank/DDBJ databases">
        <title>Whole genome shotgun sequence of Asanoa iriomotensis NBRC 100142.</title>
        <authorList>
            <person name="Komaki H."/>
            <person name="Tamura T."/>
        </authorList>
    </citation>
    <scope>NUCLEOTIDE SEQUENCE [LARGE SCALE GENOMIC DNA]</scope>
    <source>
        <strain evidence="2 3">NBRC 100142</strain>
    </source>
</reference>
<evidence type="ECO:0000313" key="3">
    <source>
        <dbReference type="Proteomes" id="UP000624325"/>
    </source>
</evidence>
<name>A0ABQ4BVS1_9ACTN</name>
<keyword evidence="3" id="KW-1185">Reference proteome</keyword>
<organism evidence="2 3">
    <name type="scientific">Asanoa iriomotensis</name>
    <dbReference type="NCBI Taxonomy" id="234613"/>
    <lineage>
        <taxon>Bacteria</taxon>
        <taxon>Bacillati</taxon>
        <taxon>Actinomycetota</taxon>
        <taxon>Actinomycetes</taxon>
        <taxon>Micromonosporales</taxon>
        <taxon>Micromonosporaceae</taxon>
        <taxon>Asanoa</taxon>
    </lineage>
</organism>
<gene>
    <name evidence="2" type="ORF">Air01nite_06970</name>
</gene>
<protein>
    <submittedName>
        <fullName evidence="2">Uncharacterized protein</fullName>
    </submittedName>
</protein>
<evidence type="ECO:0000256" key="1">
    <source>
        <dbReference type="SAM" id="MobiDB-lite"/>
    </source>
</evidence>
<proteinExistence type="predicted"/>
<accession>A0ABQ4BVS1</accession>
<dbReference type="EMBL" id="BONC01000003">
    <property type="protein sequence ID" value="GIF54602.1"/>
    <property type="molecule type" value="Genomic_DNA"/>
</dbReference>
<sequence length="71" mass="7916">MVRCTKPAAVADTARRGTRRQRHDKDTTDDGGETTRPYETHAVLTVMHPGRFREITRTGQVSPPMSVSYAS</sequence>
<comment type="caution">
    <text evidence="2">The sequence shown here is derived from an EMBL/GenBank/DDBJ whole genome shotgun (WGS) entry which is preliminary data.</text>
</comment>
<feature type="region of interest" description="Disordered" evidence="1">
    <location>
        <begin position="1"/>
        <end position="39"/>
    </location>
</feature>
<dbReference type="Proteomes" id="UP000624325">
    <property type="component" value="Unassembled WGS sequence"/>
</dbReference>